<dbReference type="GO" id="GO:0071011">
    <property type="term" value="C:precatalytic spliceosome"/>
    <property type="evidence" value="ECO:0007669"/>
    <property type="project" value="TreeGrafter"/>
</dbReference>
<dbReference type="EMBL" id="CP003003">
    <property type="protein sequence ID" value="AEO56404.1"/>
    <property type="molecule type" value="Genomic_DNA"/>
</dbReference>
<dbReference type="VEuPathDB" id="FungiDB:MYCTH_106950"/>
<dbReference type="PANTHER" id="PTHR31077">
    <property type="entry name" value="U4/U6.U5 SMALL NUCLEAR RIBONUCLEOPROTEIN 27 KDA PROTEIN"/>
    <property type="match status" value="1"/>
</dbReference>
<organism evidence="10 11">
    <name type="scientific">Thermothelomyces thermophilus (strain ATCC 42464 / BCRC 31852 / DSM 1799)</name>
    <name type="common">Sporotrichum thermophile</name>
    <dbReference type="NCBI Taxonomy" id="573729"/>
    <lineage>
        <taxon>Eukaryota</taxon>
        <taxon>Fungi</taxon>
        <taxon>Dikarya</taxon>
        <taxon>Ascomycota</taxon>
        <taxon>Pezizomycotina</taxon>
        <taxon>Sordariomycetes</taxon>
        <taxon>Sordariomycetidae</taxon>
        <taxon>Sordariales</taxon>
        <taxon>Chaetomiaceae</taxon>
        <taxon>Thermothelomyces</taxon>
    </lineage>
</organism>
<feature type="compositionally biased region" description="Basic and acidic residues" evidence="8">
    <location>
        <begin position="1"/>
        <end position="52"/>
    </location>
</feature>
<dbReference type="OMA" id="RSHSENY"/>
<feature type="domain" description="U4/U6.U5 small nuclear ribonucleoprotein 27kDa protein" evidence="9">
    <location>
        <begin position="177"/>
        <end position="229"/>
    </location>
</feature>
<dbReference type="GO" id="GO:0008380">
    <property type="term" value="P:RNA splicing"/>
    <property type="evidence" value="ECO:0007669"/>
    <property type="project" value="UniProtKB-KW"/>
</dbReference>
<dbReference type="Proteomes" id="UP000007322">
    <property type="component" value="Chromosome 2"/>
</dbReference>
<dbReference type="OrthoDB" id="21368at2759"/>
<evidence type="ECO:0000259" key="9">
    <source>
        <dbReference type="Pfam" id="PF08648"/>
    </source>
</evidence>
<accession>G2Q9E5</accession>
<keyword evidence="11" id="KW-1185">Reference proteome</keyword>
<sequence>MDRARGDRRREDDRAEPPRTRGDRSIRGEFDRPDRDRQQRDRDGRSITESPRRSVSPRRPLDKDGNGNGNGDGDGHPQLPTRSKPINGSTGGSGAAPAAPVSFKVKGRDGSHGPEARNQSTSTSTRENSQEQQQQQQQQQQHEREENERQQSRGRFDAEPMDEDEEEDVVVEDDGLDDMAAMMGFGGFGSTKGKKVLGNNVGAARKEKPTKYRQYMNRIGGFNRPLSPTR</sequence>
<protein>
    <recommendedName>
        <fullName evidence="9">U4/U6.U5 small nuclear ribonucleoprotein 27kDa protein domain-containing protein</fullName>
    </recommendedName>
</protein>
<feature type="compositionally biased region" description="Basic and acidic residues" evidence="8">
    <location>
        <begin position="106"/>
        <end position="115"/>
    </location>
</feature>
<evidence type="ECO:0000313" key="11">
    <source>
        <dbReference type="Proteomes" id="UP000007322"/>
    </source>
</evidence>
<keyword evidence="6" id="KW-0508">mRNA splicing</keyword>
<reference evidence="10 11" key="1">
    <citation type="journal article" date="2011" name="Nat. Biotechnol.">
        <title>Comparative genomic analysis of the thermophilic biomass-degrading fungi Myceliophthora thermophila and Thielavia terrestris.</title>
        <authorList>
            <person name="Berka R.M."/>
            <person name="Grigoriev I.V."/>
            <person name="Otillar R."/>
            <person name="Salamov A."/>
            <person name="Grimwood J."/>
            <person name="Reid I."/>
            <person name="Ishmael N."/>
            <person name="John T."/>
            <person name="Darmond C."/>
            <person name="Moisan M.-C."/>
            <person name="Henrissat B."/>
            <person name="Coutinho P.M."/>
            <person name="Lombard V."/>
            <person name="Natvig D.O."/>
            <person name="Lindquist E."/>
            <person name="Schmutz J."/>
            <person name="Lucas S."/>
            <person name="Harris P."/>
            <person name="Powlowski J."/>
            <person name="Bellemare A."/>
            <person name="Taylor D."/>
            <person name="Butler G."/>
            <person name="de Vries R.P."/>
            <person name="Allijn I.E."/>
            <person name="van den Brink J."/>
            <person name="Ushinsky S."/>
            <person name="Storms R."/>
            <person name="Powell A.J."/>
            <person name="Paulsen I.T."/>
            <person name="Elbourne L.D.H."/>
            <person name="Baker S.E."/>
            <person name="Magnuson J."/>
            <person name="LaBoissiere S."/>
            <person name="Clutterbuck A.J."/>
            <person name="Martinez D."/>
            <person name="Wogulis M."/>
            <person name="de Leon A.L."/>
            <person name="Rey M.W."/>
            <person name="Tsang A."/>
        </authorList>
    </citation>
    <scope>NUCLEOTIDE SEQUENCE [LARGE SCALE GENOMIC DNA]</scope>
    <source>
        <strain evidence="11">ATCC 42464 / BCRC 31852 / DSM 1799</strain>
    </source>
</reference>
<evidence type="ECO:0000256" key="7">
    <source>
        <dbReference type="ARBA" id="ARBA00023242"/>
    </source>
</evidence>
<feature type="compositionally biased region" description="Low complexity" evidence="8">
    <location>
        <begin position="117"/>
        <end position="140"/>
    </location>
</feature>
<comment type="similarity">
    <text evidence="3">Belongs to the SNUT3 family.</text>
</comment>
<evidence type="ECO:0000256" key="5">
    <source>
        <dbReference type="ARBA" id="ARBA00022664"/>
    </source>
</evidence>
<feature type="compositionally biased region" description="Basic and acidic residues" evidence="8">
    <location>
        <begin position="141"/>
        <end position="158"/>
    </location>
</feature>
<comment type="subunit">
    <text evidence="4">Part of a tri-snRNP complex.</text>
</comment>
<dbReference type="STRING" id="573729.G2Q9E5"/>
<proteinExistence type="inferred from homology"/>
<dbReference type="AlphaFoldDB" id="G2Q9E5"/>
<name>G2Q9E5_THET4</name>
<dbReference type="Pfam" id="PF08648">
    <property type="entry name" value="SNRNP27"/>
    <property type="match status" value="1"/>
</dbReference>
<evidence type="ECO:0000256" key="1">
    <source>
        <dbReference type="ARBA" id="ARBA00003632"/>
    </source>
</evidence>
<keyword evidence="5" id="KW-0507">mRNA processing</keyword>
<dbReference type="KEGG" id="mtm:MYCTH_106950"/>
<dbReference type="GO" id="GO:0006397">
    <property type="term" value="P:mRNA processing"/>
    <property type="evidence" value="ECO:0007669"/>
    <property type="project" value="UniProtKB-KW"/>
</dbReference>
<dbReference type="InterPro" id="IPR013957">
    <property type="entry name" value="SNRNP27"/>
</dbReference>
<dbReference type="PANTHER" id="PTHR31077:SF1">
    <property type="entry name" value="U4_U6.U5 SMALL NUCLEAR RIBONUCLEOPROTEIN 27 KDA PROTEIN"/>
    <property type="match status" value="1"/>
</dbReference>
<dbReference type="eggNOG" id="KOG3263">
    <property type="taxonomic scope" value="Eukaryota"/>
</dbReference>
<evidence type="ECO:0000313" key="10">
    <source>
        <dbReference type="EMBL" id="AEO56404.1"/>
    </source>
</evidence>
<evidence type="ECO:0000256" key="4">
    <source>
        <dbReference type="ARBA" id="ARBA00011825"/>
    </source>
</evidence>
<dbReference type="GeneID" id="11510454"/>
<dbReference type="HOGENOM" id="CLU_075596_0_0_1"/>
<keyword evidence="7" id="KW-0539">Nucleus</keyword>
<evidence type="ECO:0000256" key="3">
    <source>
        <dbReference type="ARBA" id="ARBA00008218"/>
    </source>
</evidence>
<evidence type="ECO:0000256" key="6">
    <source>
        <dbReference type="ARBA" id="ARBA00023187"/>
    </source>
</evidence>
<comment type="function">
    <text evidence="1">May play a role in mRNA splicing.</text>
</comment>
<dbReference type="InParanoid" id="G2Q9E5"/>
<feature type="compositionally biased region" description="Acidic residues" evidence="8">
    <location>
        <begin position="159"/>
        <end position="169"/>
    </location>
</feature>
<feature type="region of interest" description="Disordered" evidence="8">
    <location>
        <begin position="1"/>
        <end position="169"/>
    </location>
</feature>
<evidence type="ECO:0000256" key="8">
    <source>
        <dbReference type="SAM" id="MobiDB-lite"/>
    </source>
</evidence>
<gene>
    <name evidence="10" type="ORF">MYCTH_106950</name>
</gene>
<feature type="region of interest" description="Disordered" evidence="8">
    <location>
        <begin position="186"/>
        <end position="207"/>
    </location>
</feature>
<evidence type="ECO:0000256" key="2">
    <source>
        <dbReference type="ARBA" id="ARBA00004123"/>
    </source>
</evidence>
<dbReference type="RefSeq" id="XP_003661649.1">
    <property type="nucleotide sequence ID" value="XM_003661601.1"/>
</dbReference>
<comment type="subcellular location">
    <subcellularLocation>
        <location evidence="2">Nucleus</location>
    </subcellularLocation>
</comment>